<accession>A0A2S4RWB7</accession>
<dbReference type="Gene3D" id="3.30.420.300">
    <property type="entry name" value="2-keto-3-deoxy-galactonokinase, substrate binding domain"/>
    <property type="match status" value="1"/>
</dbReference>
<evidence type="ECO:0000313" key="1">
    <source>
        <dbReference type="EMBL" id="POU64650.1"/>
    </source>
</evidence>
<protein>
    <recommendedName>
        <fullName evidence="3">2-dehydro-3-deoxygalactonokinase</fullName>
    </recommendedName>
</protein>
<dbReference type="InterPro" id="IPR007729">
    <property type="entry name" value="DGOK"/>
</dbReference>
<name>A0A2S4RWB7_CITAM</name>
<dbReference type="InterPro" id="IPR042258">
    <property type="entry name" value="DGOK_N"/>
</dbReference>
<dbReference type="CDD" id="cd24012">
    <property type="entry name" value="ASKHA_NBD_KDGal-kinase"/>
    <property type="match status" value="1"/>
</dbReference>
<dbReference type="AlphaFoldDB" id="A0A2S4RWB7"/>
<evidence type="ECO:0000313" key="2">
    <source>
        <dbReference type="Proteomes" id="UP000237003"/>
    </source>
</evidence>
<gene>
    <name evidence="1" type="ORF">C3430_15880</name>
</gene>
<dbReference type="Gene3D" id="3.30.420.310">
    <property type="entry name" value="2-keto-3-deoxy-galactonokinase, C-terminal domain"/>
    <property type="match status" value="1"/>
</dbReference>
<comment type="caution">
    <text evidence="1">The sequence shown here is derived from an EMBL/GenBank/DDBJ whole genome shotgun (WGS) entry which is preliminary data.</text>
</comment>
<organism evidence="1 2">
    <name type="scientific">Citrobacter amalonaticus</name>
    <dbReference type="NCBI Taxonomy" id="35703"/>
    <lineage>
        <taxon>Bacteria</taxon>
        <taxon>Pseudomonadati</taxon>
        <taxon>Pseudomonadota</taxon>
        <taxon>Gammaproteobacteria</taxon>
        <taxon>Enterobacterales</taxon>
        <taxon>Enterobacteriaceae</taxon>
        <taxon>Citrobacter</taxon>
    </lineage>
</organism>
<dbReference type="EMBL" id="PQLX01000005">
    <property type="protein sequence ID" value="POU64650.1"/>
    <property type="molecule type" value="Genomic_DNA"/>
</dbReference>
<dbReference type="RefSeq" id="WP_103777285.1">
    <property type="nucleotide sequence ID" value="NZ_PQLX01000005.1"/>
</dbReference>
<sequence length="316" mass="34589">MTALIALDWGTSALRAYRLAANGTVTARRELPHGIMKLPDAPNRLMSFRLAFDLACADWLAADPACPVIASGMIGSAQGWQPAPYLPAPCDARQLAEQLTRVDVDDQRCFYIIPGVQQTNLLPEVMRGEETQVFGAIAGDERLRDVQASGRESLIALPGTHSKWVSVTQGKIDRLRTFMSGELYDVLRHHSILGLTMQPPEAPDWQAFAEGIRVARQQSGNLLGSLFSVRTRLLCQQLSPQQQPDYLSGLLLGNELAIALDGISADTDITLIGSQPLCQRYQRAMAIFECRNPVYIAPGAAEQGMWQVARYASLVA</sequence>
<dbReference type="GO" id="GO:0008671">
    <property type="term" value="F:2-dehydro-3-deoxygalactonokinase activity"/>
    <property type="evidence" value="ECO:0007669"/>
    <property type="project" value="InterPro"/>
</dbReference>
<reference evidence="1 2" key="1">
    <citation type="submission" date="2018-01" db="EMBL/GenBank/DDBJ databases">
        <title>Complete genome sequences of 14 Citrobacter spp. isolated from plant in Canada.</title>
        <authorList>
            <person name="Bhandare S.G."/>
            <person name="Colavecchio A."/>
            <person name="Jeukens J."/>
            <person name="Emond-Rheault J.-G."/>
            <person name="Freschi L."/>
            <person name="Hamel J."/>
            <person name="Kukavica-Ibrulj I."/>
            <person name="Levesque R."/>
            <person name="Goodridge L."/>
        </authorList>
    </citation>
    <scope>NUCLEOTIDE SEQUENCE [LARGE SCALE GENOMIC DNA]</scope>
    <source>
        <strain evidence="1 2">S1285</strain>
    </source>
</reference>
<proteinExistence type="predicted"/>
<dbReference type="InterPro" id="IPR042257">
    <property type="entry name" value="DGOK_C"/>
</dbReference>
<dbReference type="Pfam" id="PF05035">
    <property type="entry name" value="DGOK"/>
    <property type="match status" value="1"/>
</dbReference>
<evidence type="ECO:0008006" key="3">
    <source>
        <dbReference type="Google" id="ProtNLM"/>
    </source>
</evidence>
<dbReference type="GO" id="GO:0034194">
    <property type="term" value="P:D-galactonate catabolic process"/>
    <property type="evidence" value="ECO:0007669"/>
    <property type="project" value="InterPro"/>
</dbReference>
<dbReference type="Proteomes" id="UP000237003">
    <property type="component" value="Unassembled WGS sequence"/>
</dbReference>
<dbReference type="OrthoDB" id="256574at2"/>